<dbReference type="InterPro" id="IPR036116">
    <property type="entry name" value="FN3_sf"/>
</dbReference>
<dbReference type="EMBL" id="AP019400">
    <property type="protein sequence ID" value="BBI35669.1"/>
    <property type="molecule type" value="Genomic_DNA"/>
</dbReference>
<reference evidence="4 5" key="1">
    <citation type="submission" date="2019-01" db="EMBL/GenBank/DDBJ databases">
        <title>Complete genome sequence of Cohnella hallensis HS21 isolated from Korean fir (Abies koreana) rhizospheric soil.</title>
        <authorList>
            <person name="Jiang L."/>
            <person name="Kang S.W."/>
            <person name="Kim S."/>
            <person name="Jung J."/>
            <person name="Kim C.Y."/>
            <person name="Kim D.H."/>
            <person name="Kim S.W."/>
            <person name="Lee J."/>
        </authorList>
    </citation>
    <scope>NUCLEOTIDE SEQUENCE [LARGE SCALE GENOMIC DNA]</scope>
    <source>
        <strain evidence="4 5">HS21</strain>
    </source>
</reference>
<dbReference type="RefSeq" id="WP_162309380.1">
    <property type="nucleotide sequence ID" value="NZ_AP019400.1"/>
</dbReference>
<feature type="domain" description="SLH" evidence="3">
    <location>
        <begin position="1297"/>
        <end position="1356"/>
    </location>
</feature>
<feature type="domain" description="SLH" evidence="3">
    <location>
        <begin position="1167"/>
        <end position="1226"/>
    </location>
</feature>
<evidence type="ECO:0000313" key="5">
    <source>
        <dbReference type="Proteomes" id="UP000289856"/>
    </source>
</evidence>
<dbReference type="SUPFAM" id="SSF49265">
    <property type="entry name" value="Fibronectin type III"/>
    <property type="match status" value="1"/>
</dbReference>
<gene>
    <name evidence="4" type="ORF">KCTCHS21_50680</name>
</gene>
<dbReference type="Pfam" id="PF00395">
    <property type="entry name" value="SLH"/>
    <property type="match status" value="3"/>
</dbReference>
<dbReference type="Pfam" id="PF20578">
    <property type="entry name" value="aBig_2"/>
    <property type="match status" value="7"/>
</dbReference>
<feature type="chain" id="PRO_5019467741" description="SLH domain-containing protein" evidence="2">
    <location>
        <begin position="30"/>
        <end position="1356"/>
    </location>
</feature>
<dbReference type="KEGG" id="cohn:KCTCHS21_50680"/>
<sequence length="1356" mass="140980">MKSLKRSMMSLSLAIMVCVNLIIPNVSFGAAGSINDFVNTEKTGMTASFSWSAASGATSIEIDQSLSGSNVWTTSKTGTISTAATSATVTGLSIDTAYDFRLVVTGGANAGISNVVTETTSKCILTFYKSDLDYNIRSVCGVTFVLESDAGFRGYDEDHNALSVGDLQISIESNYSFDLSALRATANNDITVYVVDNSSSRYVNLISSDVVSSTKNLFKNVTYIDFMAQPGYPSMFFQDLEFTNIKPVRYDQEVVEAAKDSLAVGYYGSDRATSVTQNVMLSDTGTDGASVEWSSDKPNVISSTGVVTRPSHIASDATVTLTATITKGNDSDTKMFTLKVLKQQTDAEAVAAAKGSVAVGYNGSDRATSVTQNVTLSTTGADGTSVAWSSDKQGVISSTGVVTRPSYTAGDATVTLTATITKGNDSDTKTFTLTVLKQLQTDAEAVAAAKGSVAVGYNGSNTVSSVTQNVTLSTTGTDGTSVAWSSDKPNVISPAGVVTRSSYTTGDATVTLTATITKGDDSDTKTFTLTVLKQPQTDAEAVAAAKGSVAVGYNGSDTVSSVTQNVTLGTTGTDGTSVAWSSNKQGVISTTGVVTRPSYTAGDATVTLTATITKGSETDTKTFTLTVLKQPQTDAEAVAAAKGSIAVGYNGSDAVSNVTQNVTLGTTGTDGTSVVWSSNKPNVISTTGVVTRPSYTAGDATVTLTATITKGSETDTKTFTLTVVKQPQTDADAVAAAKGSVVVGYNESDTVSSVTQNVTLSTTGTDGTSVAWSSNKQGVISTTGVVTRPSYTVGDATVTLTATITKGSETDTKTFTLTVLKQPQTDAEAVAAAAKGSVALGYNGSDTVSSVTQNVTLSTTGTDGTSVAWSSNKPTVIATTGAVTRPSYTAGDATVTLTATITKGNETDTKTFTLTVLALPAPPDSSSNSPISTSNPPTSTSDQIGVLVNGKGEKIGTSTTAQVNHQSVTTIAVDQQKLEDMLAAEGLGATVTIPFGQKSDVSIGELNGQVIKRMENKQAVLVIKTEQATYTLPAKLINISSILDQIGQSVALQDIKVKIEISDPSADTVKLVEDAAAKGTFTLVVPPIDFTVSAAYGDESVQVSKFSAYVERTIAIPDGVDPNQITTAVVVDPDGTVRHVPTRILLDNGKYYAKVNSLTNSTYAAVWHSVEFADVASHWAKQAINDMGSRMIIKGTGNDSFRPKLDITRAEFASIIVSGLGLKPESGTSLFSDIKPSDWYNGAINTAYSYELINGFEDGTFRPNDRITREQAMEIISKAMKLTGLKAKLAAASTDTLQPFADAADASTWALKGIAECVQAGIVSGRKANELAPQAFITRAEGAAMIQRLLQQSELI</sequence>
<accession>A0A3T1DC50</accession>
<proteinExistence type="predicted"/>
<dbReference type="PROSITE" id="PS51272">
    <property type="entry name" value="SLH"/>
    <property type="match status" value="3"/>
</dbReference>
<protein>
    <recommendedName>
        <fullName evidence="3">SLH domain-containing protein</fullName>
    </recommendedName>
</protein>
<name>A0A3T1DC50_9BACL</name>
<evidence type="ECO:0000313" key="4">
    <source>
        <dbReference type="EMBL" id="BBI35669.1"/>
    </source>
</evidence>
<feature type="domain" description="SLH" evidence="3">
    <location>
        <begin position="1227"/>
        <end position="1290"/>
    </location>
</feature>
<feature type="compositionally biased region" description="Low complexity" evidence="1">
    <location>
        <begin position="924"/>
        <end position="942"/>
    </location>
</feature>
<organism evidence="4 5">
    <name type="scientific">Cohnella abietis</name>
    <dbReference type="NCBI Taxonomy" id="2507935"/>
    <lineage>
        <taxon>Bacteria</taxon>
        <taxon>Bacillati</taxon>
        <taxon>Bacillota</taxon>
        <taxon>Bacilli</taxon>
        <taxon>Bacillales</taxon>
        <taxon>Paenibacillaceae</taxon>
        <taxon>Cohnella</taxon>
    </lineage>
</organism>
<keyword evidence="2" id="KW-0732">Signal</keyword>
<keyword evidence="5" id="KW-1185">Reference proteome</keyword>
<evidence type="ECO:0000259" key="3">
    <source>
        <dbReference type="PROSITE" id="PS51272"/>
    </source>
</evidence>
<dbReference type="Gene3D" id="2.60.40.10">
    <property type="entry name" value="Immunoglobulins"/>
    <property type="match status" value="1"/>
</dbReference>
<dbReference type="InterPro" id="IPR013783">
    <property type="entry name" value="Ig-like_fold"/>
</dbReference>
<dbReference type="InterPro" id="IPR051465">
    <property type="entry name" value="Cell_Envelope_Struct_Comp"/>
</dbReference>
<feature type="region of interest" description="Disordered" evidence="1">
    <location>
        <begin position="920"/>
        <end position="942"/>
    </location>
</feature>
<dbReference type="InterPro" id="IPR001119">
    <property type="entry name" value="SLH_dom"/>
</dbReference>
<feature type="signal peptide" evidence="2">
    <location>
        <begin position="1"/>
        <end position="29"/>
    </location>
</feature>
<dbReference type="Proteomes" id="UP000289856">
    <property type="component" value="Chromosome"/>
</dbReference>
<dbReference type="PANTHER" id="PTHR43308:SF5">
    <property type="entry name" value="S-LAYER PROTEIN _ PEPTIDOGLYCAN ENDO-BETA-N-ACETYLGLUCOSAMINIDASE"/>
    <property type="match status" value="1"/>
</dbReference>
<evidence type="ECO:0000256" key="2">
    <source>
        <dbReference type="SAM" id="SignalP"/>
    </source>
</evidence>
<dbReference type="InterPro" id="IPR046780">
    <property type="entry name" value="aBig_2"/>
</dbReference>
<evidence type="ECO:0000256" key="1">
    <source>
        <dbReference type="SAM" id="MobiDB-lite"/>
    </source>
</evidence>
<dbReference type="PANTHER" id="PTHR43308">
    <property type="entry name" value="OUTER MEMBRANE PROTEIN ALPHA-RELATED"/>
    <property type="match status" value="1"/>
</dbReference>